<dbReference type="GO" id="GO:0005483">
    <property type="term" value="F:soluble NSF attachment protein activity"/>
    <property type="evidence" value="ECO:0007669"/>
    <property type="project" value="TreeGrafter"/>
</dbReference>
<dbReference type="InterPro" id="IPR000744">
    <property type="entry name" value="NSF_attach"/>
</dbReference>
<dbReference type="Pfam" id="PF14938">
    <property type="entry name" value="SNAP"/>
    <property type="match status" value="1"/>
</dbReference>
<dbReference type="GO" id="GO:0035494">
    <property type="term" value="P:SNARE complex disassembly"/>
    <property type="evidence" value="ECO:0007669"/>
    <property type="project" value="TreeGrafter"/>
</dbReference>
<protein>
    <submittedName>
        <fullName evidence="4">Uncharacterized protein</fullName>
    </submittedName>
</protein>
<evidence type="ECO:0000256" key="1">
    <source>
        <dbReference type="ARBA" id="ARBA00010050"/>
    </source>
</evidence>
<dbReference type="GO" id="GO:0019905">
    <property type="term" value="F:syntaxin binding"/>
    <property type="evidence" value="ECO:0007669"/>
    <property type="project" value="TreeGrafter"/>
</dbReference>
<dbReference type="GO" id="GO:0006886">
    <property type="term" value="P:intracellular protein transport"/>
    <property type="evidence" value="ECO:0007669"/>
    <property type="project" value="InterPro"/>
</dbReference>
<dbReference type="PRINTS" id="PR00448">
    <property type="entry name" value="NSFATTACHMNT"/>
</dbReference>
<dbReference type="EMBL" id="HBEA01013247">
    <property type="protein sequence ID" value="CAD8260565.1"/>
    <property type="molecule type" value="Transcribed_RNA"/>
</dbReference>
<reference evidence="4" key="1">
    <citation type="submission" date="2021-01" db="EMBL/GenBank/DDBJ databases">
        <authorList>
            <person name="Corre E."/>
            <person name="Pelletier E."/>
            <person name="Niang G."/>
            <person name="Scheremetjew M."/>
            <person name="Finn R."/>
            <person name="Kale V."/>
            <person name="Holt S."/>
            <person name="Cochrane G."/>
            <person name="Meng A."/>
            <person name="Brown T."/>
            <person name="Cohen L."/>
        </authorList>
    </citation>
    <scope>NUCLEOTIDE SEQUENCE</scope>
    <source>
        <strain evidence="4">CCMP2078</strain>
    </source>
</reference>
<organism evidence="4">
    <name type="scientific">Pinguiococcus pyrenoidosus</name>
    <dbReference type="NCBI Taxonomy" id="172671"/>
    <lineage>
        <taxon>Eukaryota</taxon>
        <taxon>Sar</taxon>
        <taxon>Stramenopiles</taxon>
        <taxon>Ochrophyta</taxon>
        <taxon>Pinguiophyceae</taxon>
        <taxon>Pinguiochrysidales</taxon>
        <taxon>Pinguiochrysidaceae</taxon>
        <taxon>Pinguiococcus</taxon>
    </lineage>
</organism>
<name>A0A7R9YE68_9STRA</name>
<keyword evidence="2" id="KW-0813">Transport</keyword>
<evidence type="ECO:0000313" key="4">
    <source>
        <dbReference type="EMBL" id="CAD8260565.1"/>
    </source>
</evidence>
<dbReference type="InterPro" id="IPR011990">
    <property type="entry name" value="TPR-like_helical_dom_sf"/>
</dbReference>
<accession>A0A7R9YE68</accession>
<dbReference type="SUPFAM" id="SSF48452">
    <property type="entry name" value="TPR-like"/>
    <property type="match status" value="1"/>
</dbReference>
<comment type="similarity">
    <text evidence="1">Belongs to the SNAP family.</text>
</comment>
<dbReference type="Gene3D" id="1.25.40.10">
    <property type="entry name" value="Tetratricopeptide repeat domain"/>
    <property type="match status" value="1"/>
</dbReference>
<gene>
    <name evidence="4" type="ORF">PPYR1160_LOCUS10067</name>
</gene>
<dbReference type="AlphaFoldDB" id="A0A7R9YE68"/>
<sequence>MSGFAQQSAARARGLATSKIAEAEKLQKSWFKTNKNEDAAQLYKEAGHQFKAAKDLQDAGESYVKAAQYFQRADMLGEAAMSFSDAATVLKEVDASEAISAARQAISIYQGQGRFSQAGRLTTLIAEVYEASGDEQQAMENYQEAYEICIADNQPQKAHKWLHKVGDLAVKAAQYQKAGEVFETMADFCLSETRLQQANAKNLYTRAWLCYMVYDSLFGSQKGQEFLEKDYNLAESREGELIREINGAVEAMDEAQFTVAVNVYNEVSRLSPEFISLLLKIREPIEAAAEAAEQDKGAEEDLPDLDAVKIDVADDVLPVNEEGEVDLT</sequence>
<dbReference type="GO" id="GO:0005774">
    <property type="term" value="C:vacuolar membrane"/>
    <property type="evidence" value="ECO:0007669"/>
    <property type="project" value="TreeGrafter"/>
</dbReference>
<dbReference type="GO" id="GO:0031201">
    <property type="term" value="C:SNARE complex"/>
    <property type="evidence" value="ECO:0007669"/>
    <property type="project" value="TreeGrafter"/>
</dbReference>
<proteinExistence type="inferred from homology"/>
<evidence type="ECO:0000256" key="3">
    <source>
        <dbReference type="ARBA" id="ARBA00022927"/>
    </source>
</evidence>
<keyword evidence="3" id="KW-0653">Protein transport</keyword>
<dbReference type="PANTHER" id="PTHR13768">
    <property type="entry name" value="SOLUBLE NSF ATTACHMENT PROTEIN SNAP"/>
    <property type="match status" value="1"/>
</dbReference>
<evidence type="ECO:0000256" key="2">
    <source>
        <dbReference type="ARBA" id="ARBA00022448"/>
    </source>
</evidence>
<dbReference type="PANTHER" id="PTHR13768:SF8">
    <property type="entry name" value="ALPHA-SOLUBLE NSF ATTACHMENT PROTEIN"/>
    <property type="match status" value="1"/>
</dbReference>